<feature type="chain" id="PRO_5036948966" evidence="2">
    <location>
        <begin position="25"/>
        <end position="359"/>
    </location>
</feature>
<reference evidence="4" key="1">
    <citation type="journal article" date="2021" name="Microb. Physiol.">
        <title>Proteogenomic Insights into the Physiology of Marine, Sulfate-Reducing, Filamentous Desulfonema limicola and Desulfonema magnum.</title>
        <authorList>
            <person name="Schnaars V."/>
            <person name="Wohlbrand L."/>
            <person name="Scheve S."/>
            <person name="Hinrichs C."/>
            <person name="Reinhardt R."/>
            <person name="Rabus R."/>
        </authorList>
    </citation>
    <scope>NUCLEOTIDE SEQUENCE</scope>
    <source>
        <strain evidence="4">4be13</strain>
    </source>
</reference>
<evidence type="ECO:0000256" key="1">
    <source>
        <dbReference type="ARBA" id="ARBA00022729"/>
    </source>
</evidence>
<dbReference type="Proteomes" id="UP000663722">
    <property type="component" value="Chromosome"/>
</dbReference>
<organism evidence="4 5">
    <name type="scientific">Desulfonema magnum</name>
    <dbReference type="NCBI Taxonomy" id="45655"/>
    <lineage>
        <taxon>Bacteria</taxon>
        <taxon>Pseudomonadati</taxon>
        <taxon>Thermodesulfobacteriota</taxon>
        <taxon>Desulfobacteria</taxon>
        <taxon>Desulfobacterales</taxon>
        <taxon>Desulfococcaceae</taxon>
        <taxon>Desulfonema</taxon>
    </lineage>
</organism>
<protein>
    <submittedName>
        <fullName evidence="4">Cytochrome domain-containing protein</fullName>
    </submittedName>
</protein>
<dbReference type="Gene3D" id="1.10.1130.10">
    <property type="entry name" value="Flavocytochrome C3, Chain A"/>
    <property type="match status" value="1"/>
</dbReference>
<evidence type="ECO:0000256" key="2">
    <source>
        <dbReference type="SAM" id="SignalP"/>
    </source>
</evidence>
<feature type="domain" description="Cytochrome c7-like" evidence="3">
    <location>
        <begin position="121"/>
        <end position="193"/>
    </location>
</feature>
<feature type="signal peptide" evidence="2">
    <location>
        <begin position="1"/>
        <end position="24"/>
    </location>
</feature>
<dbReference type="PANTHER" id="PTHR35038:SF8">
    <property type="entry name" value="C-TYPE POLYHEME CYTOCHROME OMCC"/>
    <property type="match status" value="1"/>
</dbReference>
<dbReference type="PANTHER" id="PTHR35038">
    <property type="entry name" value="DISSIMILATORY SULFITE REDUCTASE SIRA"/>
    <property type="match status" value="1"/>
</dbReference>
<sequence>MKSKLCFVLSVVTLLMMCGWSVYADQQQQQDCFSSSLHHTAEGMRYWYEAEDGFMALTGIPYDKLGCKQCHAKSCNDCHLKKTKEGRLSYSLEMAQKNETCFKCHVRESAVVKMDKDKSTSDVHTEAGMTCNDCHTSREIHGDGNAYKTMRDPAAKDAACSNCHTKDSEDYPAIPGTKSHTVHKDKLDCNACHVRNTMTCYNCHFGEFAKTKSKPKSFVGKIKDFLLLVKYKGKITSGNLQTLVSSENKPFIIYAPYLTHSIMSDGRKCGECHGTEAVNTVASGKKHAMSEFKDGKTQFYKGIVPLVPDLLNWPFFNKKDGKWVPFEAEQKPLVQMGLYAEPFTQDELNKLNVKQTYEK</sequence>
<dbReference type="InterPro" id="IPR029467">
    <property type="entry name" value="Cyt_c7-like"/>
</dbReference>
<dbReference type="KEGG" id="dmm:dnm_051110"/>
<dbReference type="AlphaFoldDB" id="A0A975BP41"/>
<gene>
    <name evidence="4" type="ORF">dnm_051110</name>
</gene>
<keyword evidence="1 2" id="KW-0732">Signal</keyword>
<evidence type="ECO:0000313" key="4">
    <source>
        <dbReference type="EMBL" id="QTA89063.1"/>
    </source>
</evidence>
<evidence type="ECO:0000313" key="5">
    <source>
        <dbReference type="Proteomes" id="UP000663722"/>
    </source>
</evidence>
<evidence type="ECO:0000259" key="3">
    <source>
        <dbReference type="Pfam" id="PF14522"/>
    </source>
</evidence>
<keyword evidence="5" id="KW-1185">Reference proteome</keyword>
<dbReference type="SUPFAM" id="SSF48695">
    <property type="entry name" value="Multiheme cytochromes"/>
    <property type="match status" value="1"/>
</dbReference>
<accession>A0A975BP41</accession>
<proteinExistence type="predicted"/>
<dbReference type="InterPro" id="IPR051829">
    <property type="entry name" value="Multiheme_Cytochr_ET"/>
</dbReference>
<dbReference type="InterPro" id="IPR036280">
    <property type="entry name" value="Multihaem_cyt_sf"/>
</dbReference>
<dbReference type="Pfam" id="PF14522">
    <property type="entry name" value="Cytochrome_C7"/>
    <property type="match status" value="1"/>
</dbReference>
<dbReference type="EMBL" id="CP061800">
    <property type="protein sequence ID" value="QTA89063.1"/>
    <property type="molecule type" value="Genomic_DNA"/>
</dbReference>
<name>A0A975BP41_9BACT</name>
<dbReference type="RefSeq" id="WP_207677850.1">
    <property type="nucleotide sequence ID" value="NZ_CP061800.1"/>
</dbReference>